<dbReference type="SUPFAM" id="SSF69318">
    <property type="entry name" value="Integrin alpha N-terminal domain"/>
    <property type="match status" value="3"/>
</dbReference>
<feature type="non-terminal residue" evidence="5">
    <location>
        <position position="796"/>
    </location>
</feature>
<evidence type="ECO:0000259" key="4">
    <source>
        <dbReference type="Pfam" id="PF18998"/>
    </source>
</evidence>
<comment type="caution">
    <text evidence="5">The sequence shown here is derived from an EMBL/GenBank/DDBJ whole genome shotgun (WGS) entry which is preliminary data.</text>
</comment>
<protein>
    <submittedName>
        <fullName evidence="5">FG-GAP repeat protein</fullName>
    </submittedName>
</protein>
<keyword evidence="2" id="KW-0677">Repeat</keyword>
<dbReference type="EMBL" id="SLWQ01000021">
    <property type="protein sequence ID" value="TCO33844.1"/>
    <property type="molecule type" value="Genomic_DNA"/>
</dbReference>
<dbReference type="SMART" id="SM00191">
    <property type="entry name" value="Int_alpha"/>
    <property type="match status" value="6"/>
</dbReference>
<evidence type="ECO:0000313" key="6">
    <source>
        <dbReference type="Proteomes" id="UP000294862"/>
    </source>
</evidence>
<dbReference type="Proteomes" id="UP000294862">
    <property type="component" value="Unassembled WGS sequence"/>
</dbReference>
<keyword evidence="1" id="KW-0732">Signal</keyword>
<keyword evidence="6" id="KW-1185">Reference proteome</keyword>
<organism evidence="5 6">
    <name type="scientific">Dokdonella fugitiva</name>
    <dbReference type="NCBI Taxonomy" id="328517"/>
    <lineage>
        <taxon>Bacteria</taxon>
        <taxon>Pseudomonadati</taxon>
        <taxon>Pseudomonadota</taxon>
        <taxon>Gammaproteobacteria</taxon>
        <taxon>Lysobacterales</taxon>
        <taxon>Rhodanobacteraceae</taxon>
        <taxon>Dokdonella</taxon>
    </lineage>
</organism>
<proteinExistence type="predicted"/>
<sequence>MKTDSAAFACQRSGIGVPRRFGAGLSHFAGGVAPHTDTPTGDVPMTALPHPRVPVDRARTATIRAAQALVVLLAMVLAVCAPVQAGVPDGLAAKDWQAIQAQLPIRPMGWDTSGGALQQGKLTAGDAQTGDYLGYSVAVSGDTAVVGAHYEDTGGFNAGAAYVFVRSGGSWSQQAKLVAGDPQANDYFGYSVALDGDTVLIGAYGKSIGAGAAYVFVRSGGNWIQQDKLVAADAEAYDGFGYSVALEGDTALVGARFEATGGTEAGAAYVFVRGSGNWSQQAKLVAVDAEAYDWFGWSVALDGDTALVGAPYEGDGGSAAGAAYVYVRSGGSWSQQAKLVAGDAQAGDQFGLSVALDGDTALVGAYGESAFAGAAYVYVHSGGIWSQQAKLVAGDAQAGDWFGWSVALDGDTVLVGAPYEDDGGTEAGAAYVFVRNGGSWTQQTKLVAGDPQAYDVFGLSVALDGDTVLVGAYGEDDGGADTGAAYVFVPVYAVQAAVSGLAGTGLVLRNNGGDDLAIAADGSHAFATLLADGSAYAVTVATQPTNPPQTCTVSGGDNDDGSGTMAGAPVTVSVTCATVSYTVTATATGNGTITPASQSVDHGDTATITVTPAVGHHVVSVTGDTCTPADNGDGTWTAPNITADCAVTATFAINAYTVTATATGNGTITPASQSVDHGDTAMLTVTPAVGHHVDTIGGTCPSGTLTGTSYQTGAITGDCSVTVAFAPDAPAVYVVTASASGNGTIAPASQSVTHGSAATFTMTPDAGHHVDTISGTCPAGTLTGTSYQTGAITGDC</sequence>
<dbReference type="Pfam" id="PF14312">
    <property type="entry name" value="FG-GAP_2"/>
    <property type="match status" value="7"/>
</dbReference>
<keyword evidence="3" id="KW-0325">Glycoprotein</keyword>
<evidence type="ECO:0000256" key="2">
    <source>
        <dbReference type="ARBA" id="ARBA00022737"/>
    </source>
</evidence>
<dbReference type="InterPro" id="IPR044060">
    <property type="entry name" value="Bacterial_rp_domain"/>
</dbReference>
<accession>A0A4R2HRJ1</accession>
<dbReference type="Gene3D" id="2.130.10.130">
    <property type="entry name" value="Integrin alpha, N-terminal"/>
    <property type="match status" value="3"/>
</dbReference>
<dbReference type="OrthoDB" id="5956752at2"/>
<dbReference type="PANTHER" id="PTHR36220:SF1">
    <property type="entry name" value="GAMMA TUBULIN COMPLEX COMPONENT C-TERMINAL DOMAIN-CONTAINING PROTEIN"/>
    <property type="match status" value="1"/>
</dbReference>
<feature type="domain" description="Bacterial repeat" evidence="4">
    <location>
        <begin position="581"/>
        <end position="654"/>
    </location>
</feature>
<dbReference type="Pfam" id="PF18998">
    <property type="entry name" value="Flg_new_2"/>
    <property type="match status" value="3"/>
</dbReference>
<dbReference type="PANTHER" id="PTHR36220">
    <property type="entry name" value="UNNAMED PRODUCT"/>
    <property type="match status" value="1"/>
</dbReference>
<feature type="domain" description="Bacterial repeat" evidence="4">
    <location>
        <begin position="656"/>
        <end position="727"/>
    </location>
</feature>
<dbReference type="InterPro" id="IPR028994">
    <property type="entry name" value="Integrin_alpha_N"/>
</dbReference>
<feature type="domain" description="Bacterial repeat" evidence="4">
    <location>
        <begin position="733"/>
        <end position="778"/>
    </location>
</feature>
<dbReference type="PROSITE" id="PS51470">
    <property type="entry name" value="FG_GAP"/>
    <property type="match status" value="3"/>
</dbReference>
<evidence type="ECO:0000313" key="5">
    <source>
        <dbReference type="EMBL" id="TCO33844.1"/>
    </source>
</evidence>
<dbReference type="AlphaFoldDB" id="A0A4R2HRJ1"/>
<name>A0A4R2HRJ1_9GAMM</name>
<reference evidence="5 6" key="1">
    <citation type="journal article" date="2015" name="Stand. Genomic Sci.">
        <title>Genomic Encyclopedia of Bacterial and Archaeal Type Strains, Phase III: the genomes of soil and plant-associated and newly described type strains.</title>
        <authorList>
            <person name="Whitman W.B."/>
            <person name="Woyke T."/>
            <person name="Klenk H.P."/>
            <person name="Zhou Y."/>
            <person name="Lilburn T.G."/>
            <person name="Beck B.J."/>
            <person name="De Vos P."/>
            <person name="Vandamme P."/>
            <person name="Eisen J.A."/>
            <person name="Garrity G."/>
            <person name="Hugenholtz P."/>
            <person name="Kyrpides N.C."/>
        </authorList>
    </citation>
    <scope>NUCLEOTIDE SEQUENCE [LARGE SCALE GENOMIC DNA]</scope>
    <source>
        <strain evidence="5 6">A3</strain>
    </source>
</reference>
<evidence type="ECO:0000256" key="1">
    <source>
        <dbReference type="ARBA" id="ARBA00022729"/>
    </source>
</evidence>
<dbReference type="InterPro" id="IPR013517">
    <property type="entry name" value="FG-GAP"/>
</dbReference>
<dbReference type="RefSeq" id="WP_132000268.1">
    <property type="nucleotide sequence ID" value="NZ_SLWQ01000021.1"/>
</dbReference>
<evidence type="ECO:0000256" key="3">
    <source>
        <dbReference type="ARBA" id="ARBA00023180"/>
    </source>
</evidence>
<dbReference type="InterPro" id="IPR013519">
    <property type="entry name" value="Int_alpha_beta-p"/>
</dbReference>
<gene>
    <name evidence="5" type="ORF">EV148_1211</name>
</gene>